<dbReference type="AlphaFoldDB" id="A0A1G8NLM1"/>
<name>A0A1G8NLM1_9RHOB</name>
<organism evidence="2 3">
    <name type="scientific">Lutimaribacter saemankumensis</name>
    <dbReference type="NCBI Taxonomy" id="490829"/>
    <lineage>
        <taxon>Bacteria</taxon>
        <taxon>Pseudomonadati</taxon>
        <taxon>Pseudomonadota</taxon>
        <taxon>Alphaproteobacteria</taxon>
        <taxon>Rhodobacterales</taxon>
        <taxon>Roseobacteraceae</taxon>
        <taxon>Lutimaribacter</taxon>
    </lineage>
</organism>
<evidence type="ECO:0000313" key="3">
    <source>
        <dbReference type="Proteomes" id="UP000199340"/>
    </source>
</evidence>
<reference evidence="2 3" key="1">
    <citation type="submission" date="2016-10" db="EMBL/GenBank/DDBJ databases">
        <authorList>
            <person name="de Groot N.N."/>
        </authorList>
    </citation>
    <scope>NUCLEOTIDE SEQUENCE [LARGE SCALE GENOMIC DNA]</scope>
    <source>
        <strain evidence="2 3">DSM 28010</strain>
    </source>
</reference>
<protein>
    <submittedName>
        <fullName evidence="2">Uncharacterized protein</fullName>
    </submittedName>
</protein>
<sequence length="230" mass="25539">MAYPFENAATCEEETAIATSLRREDLVEAVLSHSWDSCVASTMGAIADREDCPLLAVLFMFDLGDAAYHANPEVHDEQEMFDLFERIQRRINAGGYTHVPGDYLGNESPSVHIYLDTAAGPIAPWALSAKIVKPALEKLTINQRLLAHAEEQQAQEIFEAMKVAAPGGEAAVKPVAMRAVLAGRRVEARVEELIVALDKKRKRGKKWPLIAIWGVAIWLIWPSLQRMFSM</sequence>
<proteinExistence type="predicted"/>
<keyword evidence="1" id="KW-1133">Transmembrane helix</keyword>
<gene>
    <name evidence="2" type="ORF">SAMN05421850_105247</name>
</gene>
<dbReference type="Proteomes" id="UP000199340">
    <property type="component" value="Unassembled WGS sequence"/>
</dbReference>
<keyword evidence="1" id="KW-0812">Transmembrane</keyword>
<keyword evidence="3" id="KW-1185">Reference proteome</keyword>
<feature type="transmembrane region" description="Helical" evidence="1">
    <location>
        <begin position="207"/>
        <end position="224"/>
    </location>
</feature>
<dbReference type="RefSeq" id="WP_139170522.1">
    <property type="nucleotide sequence ID" value="NZ_FNEB01000005.1"/>
</dbReference>
<accession>A0A1G8NLM1</accession>
<evidence type="ECO:0000313" key="2">
    <source>
        <dbReference type="EMBL" id="SDI80896.1"/>
    </source>
</evidence>
<dbReference type="EMBL" id="FNEB01000005">
    <property type="protein sequence ID" value="SDI80896.1"/>
    <property type="molecule type" value="Genomic_DNA"/>
</dbReference>
<evidence type="ECO:0000256" key="1">
    <source>
        <dbReference type="SAM" id="Phobius"/>
    </source>
</evidence>
<keyword evidence="1" id="KW-0472">Membrane</keyword>